<comment type="caution">
    <text evidence="3">The sequence shown here is derived from an EMBL/GenBank/DDBJ whole genome shotgun (WGS) entry which is preliminary data.</text>
</comment>
<dbReference type="Proteomes" id="UP001335648">
    <property type="component" value="Unassembled WGS sequence"/>
</dbReference>
<evidence type="ECO:0000256" key="1">
    <source>
        <dbReference type="SAM" id="MobiDB-lite"/>
    </source>
</evidence>
<sequence>MAKLQVDSTKTRPSSGLQAATSKGQKQVPASMEMPRLSYFTAPCSAPSSFFIFLLTFIIPLSTHASADG</sequence>
<keyword evidence="2" id="KW-1133">Transmembrane helix</keyword>
<accession>A0AAN8CSI9</accession>
<gene>
    <name evidence="3" type="ORF">CesoFtcFv8_003388</name>
</gene>
<proteinExistence type="predicted"/>
<protein>
    <submittedName>
        <fullName evidence="3">Uncharacterized protein</fullName>
    </submittedName>
</protein>
<feature type="region of interest" description="Disordered" evidence="1">
    <location>
        <begin position="1"/>
        <end position="29"/>
    </location>
</feature>
<name>A0AAN8CSI9_9TELE</name>
<keyword evidence="2" id="KW-0812">Transmembrane</keyword>
<keyword evidence="2" id="KW-0472">Membrane</keyword>
<evidence type="ECO:0000313" key="3">
    <source>
        <dbReference type="EMBL" id="KAK5909461.1"/>
    </source>
</evidence>
<keyword evidence="4" id="KW-1185">Reference proteome</keyword>
<dbReference type="EMBL" id="JAULUE010002048">
    <property type="protein sequence ID" value="KAK5909461.1"/>
    <property type="molecule type" value="Genomic_DNA"/>
</dbReference>
<feature type="compositionally biased region" description="Polar residues" evidence="1">
    <location>
        <begin position="1"/>
        <end position="25"/>
    </location>
</feature>
<evidence type="ECO:0000313" key="4">
    <source>
        <dbReference type="Proteomes" id="UP001335648"/>
    </source>
</evidence>
<reference evidence="3 4" key="1">
    <citation type="journal article" date="2023" name="Mol. Biol. Evol.">
        <title>Genomics of Secondarily Temperate Adaptation in the Only Non-Antarctic Icefish.</title>
        <authorList>
            <person name="Rivera-Colon A.G."/>
            <person name="Rayamajhi N."/>
            <person name="Minhas B.F."/>
            <person name="Madrigal G."/>
            <person name="Bilyk K.T."/>
            <person name="Yoon V."/>
            <person name="Hune M."/>
            <person name="Gregory S."/>
            <person name="Cheng C.H.C."/>
            <person name="Catchen J.M."/>
        </authorList>
    </citation>
    <scope>NUCLEOTIDE SEQUENCE [LARGE SCALE GENOMIC DNA]</scope>
    <source>
        <strain evidence="3">JC2023a</strain>
    </source>
</reference>
<organism evidence="3 4">
    <name type="scientific">Champsocephalus esox</name>
    <name type="common">pike icefish</name>
    <dbReference type="NCBI Taxonomy" id="159716"/>
    <lineage>
        <taxon>Eukaryota</taxon>
        <taxon>Metazoa</taxon>
        <taxon>Chordata</taxon>
        <taxon>Craniata</taxon>
        <taxon>Vertebrata</taxon>
        <taxon>Euteleostomi</taxon>
        <taxon>Actinopterygii</taxon>
        <taxon>Neopterygii</taxon>
        <taxon>Teleostei</taxon>
        <taxon>Neoteleostei</taxon>
        <taxon>Acanthomorphata</taxon>
        <taxon>Eupercaria</taxon>
        <taxon>Perciformes</taxon>
        <taxon>Notothenioidei</taxon>
        <taxon>Channichthyidae</taxon>
        <taxon>Champsocephalus</taxon>
    </lineage>
</organism>
<feature type="transmembrane region" description="Helical" evidence="2">
    <location>
        <begin position="37"/>
        <end position="59"/>
    </location>
</feature>
<dbReference type="AlphaFoldDB" id="A0AAN8CSI9"/>
<evidence type="ECO:0000256" key="2">
    <source>
        <dbReference type="SAM" id="Phobius"/>
    </source>
</evidence>